<organism evidence="3 4">
    <name type="scientific">Gemmobacter aquaticus</name>
    <dbReference type="NCBI Taxonomy" id="490185"/>
    <lineage>
        <taxon>Bacteria</taxon>
        <taxon>Pseudomonadati</taxon>
        <taxon>Pseudomonadota</taxon>
        <taxon>Alphaproteobacteria</taxon>
        <taxon>Rhodobacterales</taxon>
        <taxon>Paracoccaceae</taxon>
        <taxon>Gemmobacter</taxon>
    </lineage>
</organism>
<comment type="caution">
    <text evidence="3">The sequence shown here is derived from an EMBL/GenBank/DDBJ whole genome shotgun (WGS) entry which is preliminary data.</text>
</comment>
<dbReference type="PANTHER" id="PTHR30367:SF12">
    <property type="entry name" value="P-HYDROXYBENZOIC ACID EFFLUX PUMP SUBUNIT AAEA"/>
    <property type="match status" value="1"/>
</dbReference>
<dbReference type="InterPro" id="IPR050393">
    <property type="entry name" value="MFP_Efflux_Pump"/>
</dbReference>
<dbReference type="RefSeq" id="WP_146287461.1">
    <property type="nucleotide sequence ID" value="NZ_BMLP01000005.1"/>
</dbReference>
<dbReference type="SUPFAM" id="SSF111369">
    <property type="entry name" value="HlyD-like secretion proteins"/>
    <property type="match status" value="1"/>
</dbReference>
<keyword evidence="2" id="KW-0472">Membrane</keyword>
<name>A0A918DD64_9RHOB</name>
<evidence type="ECO:0000313" key="4">
    <source>
        <dbReference type="Proteomes" id="UP000598196"/>
    </source>
</evidence>
<evidence type="ECO:0008006" key="5">
    <source>
        <dbReference type="Google" id="ProtNLM"/>
    </source>
</evidence>
<feature type="coiled-coil region" evidence="1">
    <location>
        <begin position="114"/>
        <end position="166"/>
    </location>
</feature>
<proteinExistence type="predicted"/>
<evidence type="ECO:0000313" key="3">
    <source>
        <dbReference type="EMBL" id="GGO35102.1"/>
    </source>
</evidence>
<dbReference type="EMBL" id="BMLP01000005">
    <property type="protein sequence ID" value="GGO35102.1"/>
    <property type="molecule type" value="Genomic_DNA"/>
</dbReference>
<keyword evidence="2" id="KW-0812">Transmembrane</keyword>
<protein>
    <recommendedName>
        <fullName evidence="5">Multidrug resistance efflux pump</fullName>
    </recommendedName>
</protein>
<dbReference type="AlphaFoldDB" id="A0A918DD64"/>
<gene>
    <name evidence="3" type="ORF">GCM10010991_26840</name>
</gene>
<dbReference type="PANTHER" id="PTHR30367">
    <property type="entry name" value="P-HYDROXYBENZOIC ACID EFFLUX PUMP SUBUNIT AAEA-RELATED"/>
    <property type="match status" value="1"/>
</dbReference>
<dbReference type="OrthoDB" id="7929252at2"/>
<keyword evidence="2" id="KW-1133">Transmembrane helix</keyword>
<reference evidence="3 4" key="1">
    <citation type="journal article" date="2014" name="Int. J. Syst. Evol. Microbiol.">
        <title>Complete genome sequence of Corynebacterium casei LMG S-19264T (=DSM 44701T), isolated from a smear-ripened cheese.</title>
        <authorList>
            <consortium name="US DOE Joint Genome Institute (JGI-PGF)"/>
            <person name="Walter F."/>
            <person name="Albersmeier A."/>
            <person name="Kalinowski J."/>
            <person name="Ruckert C."/>
        </authorList>
    </citation>
    <scope>NUCLEOTIDE SEQUENCE [LARGE SCALE GENOMIC DNA]</scope>
    <source>
        <strain evidence="3 4">CGMCC 1.7029</strain>
    </source>
</reference>
<keyword evidence="1" id="KW-0175">Coiled coil</keyword>
<dbReference type="Gene3D" id="2.40.50.100">
    <property type="match status" value="1"/>
</dbReference>
<feature type="transmembrane region" description="Helical" evidence="2">
    <location>
        <begin position="40"/>
        <end position="61"/>
    </location>
</feature>
<accession>A0A918DD64</accession>
<dbReference type="Proteomes" id="UP000598196">
    <property type="component" value="Unassembled WGS sequence"/>
</dbReference>
<keyword evidence="4" id="KW-1185">Reference proteome</keyword>
<sequence length="411" mass="44571">MLELLLCSAFTILPDFLYRRYAQGRRFGREITFFTVWYELRYGIVGCVILTISLITLVFFFHPASTAVTSFFRTVPILPEASGRVAEVYVGVRDKVKAGQPIFRLDSSAQEAAVETARRRVAEVEASIQAAEATLDAAEGNLAQAQGALEQAIEEYETRAELKRRNPDAIADRDVEKLQITVDTRQGAVDAARANVDSVNASIRVQLPAQKASAEAQLREAEIALSKTTISASVDGQLEQFALRPGDIVNPFMRPAGILIPEKAGRVALQAGFGQTESQVIRPGMVAEVICPSVIFTVLPGVVTEVQSVIASGQMRPTDQLVDAAQVPPNGTLTVYIEPLYAGGFDSLRPGANCIANLYTSNHAKLEDPNLGTFQRIGLHVVDTVGFVHALILRMQAIIMPVKTLVLQGGH</sequence>
<evidence type="ECO:0000256" key="2">
    <source>
        <dbReference type="SAM" id="Phobius"/>
    </source>
</evidence>
<evidence type="ECO:0000256" key="1">
    <source>
        <dbReference type="SAM" id="Coils"/>
    </source>
</evidence>